<feature type="compositionally biased region" description="Polar residues" evidence="5">
    <location>
        <begin position="356"/>
        <end position="366"/>
    </location>
</feature>
<dbReference type="EMBL" id="JAERUA010000006">
    <property type="protein sequence ID" value="KAI1898960.1"/>
    <property type="molecule type" value="Genomic_DNA"/>
</dbReference>
<evidence type="ECO:0000256" key="2">
    <source>
        <dbReference type="ARBA" id="ARBA00022833"/>
    </source>
</evidence>
<sequence>MASEGERQSVFRTTKVRTALKGDSSWINRRSAPQEEKEEKPWVSEPCPSISHFCSEPQAIFRIPDQRGFHKNRREETNFAITSNGSSPSSSFIPKKPSDSYKRIAPHSVRSVPEVAAPVEPTLSPEEQEKRTEAASKVLRTSASRQRSYVLSAAKKYETSDNAESPLSPTSRVSPSFLAKRVEINDDEENTPTVTQNDVAPRVPTPEATPTSPAVDTLMALSDTLISTDTPSTVETQKSSPPPTPSVPDSTEDVKPAPDEETETVSVPVVVSQVEVEPSPEPAQAPVPEQAPEPIPEPAPAQPPTPEPASEPAPAPPSSDSLDNDDLFALTESTETSVDPLPTSTDLLSNDLLTGPDSQSEQTPQTLDDLAFDVIPIDTSRTSLSTDLPSEEPSQAPTEQPADTQSATDQKTSSDDLINIQSETSLIDSFDPIPVETSPTKSSAELISLLQDSDTIKGTEDSSTEPLLPLSSGSREDSLSGNALDALADDVIPINTNTRSLSDAVSSDSKSEELLTTEEESPEQSVPSWSRWRTPVQTFEETETTEESAVEPESPPPASLDSSRALESARQELSPPDSPESKKNFVYVKEYVNSELAKHNSHNGGDDHMSSSTSNYSYSSPTSGTRGNMVNCTYCGQVVGSEGRITIEDLNIFCHPGCFKCGVCSRPMGDLLYSMFLHGGVVHCESCYSNVL</sequence>
<dbReference type="Gene3D" id="2.10.110.10">
    <property type="entry name" value="Cysteine Rich Protein"/>
    <property type="match status" value="1"/>
</dbReference>
<evidence type="ECO:0000256" key="1">
    <source>
        <dbReference type="ARBA" id="ARBA00022723"/>
    </source>
</evidence>
<keyword evidence="3 4" id="KW-0440">LIM domain</keyword>
<feature type="region of interest" description="Disordered" evidence="5">
    <location>
        <begin position="22"/>
        <end position="45"/>
    </location>
</feature>
<feature type="region of interest" description="Disordered" evidence="5">
    <location>
        <begin position="598"/>
        <end position="620"/>
    </location>
</feature>
<feature type="compositionally biased region" description="Basic and acidic residues" evidence="5">
    <location>
        <begin position="32"/>
        <end position="42"/>
    </location>
</feature>
<feature type="compositionally biased region" description="Low complexity" evidence="5">
    <location>
        <begin position="610"/>
        <end position="620"/>
    </location>
</feature>
<evidence type="ECO:0000256" key="3">
    <source>
        <dbReference type="ARBA" id="ARBA00023038"/>
    </source>
</evidence>
<feature type="compositionally biased region" description="Low complexity" evidence="5">
    <location>
        <begin position="341"/>
        <end position="354"/>
    </location>
</feature>
<evidence type="ECO:0000313" key="7">
    <source>
        <dbReference type="EMBL" id="KAI1898960.1"/>
    </source>
</evidence>
<proteinExistence type="predicted"/>
<dbReference type="AlphaFoldDB" id="A0A8T3DRT2"/>
<evidence type="ECO:0000259" key="6">
    <source>
        <dbReference type="PROSITE" id="PS50023"/>
    </source>
</evidence>
<evidence type="ECO:0000313" key="8">
    <source>
        <dbReference type="Proteomes" id="UP000829720"/>
    </source>
</evidence>
<accession>A0A8T3DRT2</accession>
<feature type="compositionally biased region" description="Low complexity" evidence="5">
    <location>
        <begin position="83"/>
        <end position="95"/>
    </location>
</feature>
<feature type="compositionally biased region" description="Acidic residues" evidence="5">
    <location>
        <begin position="540"/>
        <end position="550"/>
    </location>
</feature>
<dbReference type="PROSITE" id="PS50023">
    <property type="entry name" value="LIM_DOMAIN_2"/>
    <property type="match status" value="1"/>
</dbReference>
<gene>
    <name evidence="7" type="ORF">AGOR_G00077760</name>
</gene>
<dbReference type="Proteomes" id="UP000829720">
    <property type="component" value="Unassembled WGS sequence"/>
</dbReference>
<protein>
    <recommendedName>
        <fullName evidence="6">LIM zinc-binding domain-containing protein</fullName>
    </recommendedName>
</protein>
<keyword evidence="1 4" id="KW-0479">Metal-binding</keyword>
<dbReference type="PROSITE" id="PS00478">
    <property type="entry name" value="LIM_DOMAIN_1"/>
    <property type="match status" value="1"/>
</dbReference>
<keyword evidence="2 4" id="KW-0862">Zinc</keyword>
<dbReference type="CDD" id="cd08368">
    <property type="entry name" value="LIM"/>
    <property type="match status" value="1"/>
</dbReference>
<organism evidence="7 8">
    <name type="scientific">Albula goreensis</name>
    <dbReference type="NCBI Taxonomy" id="1534307"/>
    <lineage>
        <taxon>Eukaryota</taxon>
        <taxon>Metazoa</taxon>
        <taxon>Chordata</taxon>
        <taxon>Craniata</taxon>
        <taxon>Vertebrata</taxon>
        <taxon>Euteleostomi</taxon>
        <taxon>Actinopterygii</taxon>
        <taxon>Neopterygii</taxon>
        <taxon>Teleostei</taxon>
        <taxon>Albuliformes</taxon>
        <taxon>Albulidae</taxon>
        <taxon>Albula</taxon>
    </lineage>
</organism>
<feature type="compositionally biased region" description="Pro residues" evidence="5">
    <location>
        <begin position="279"/>
        <end position="317"/>
    </location>
</feature>
<feature type="compositionally biased region" description="Low complexity" evidence="5">
    <location>
        <begin position="264"/>
        <end position="278"/>
    </location>
</feature>
<feature type="region of interest" description="Disordered" evidence="5">
    <location>
        <begin position="78"/>
        <end position="584"/>
    </location>
</feature>
<dbReference type="GO" id="GO:0046872">
    <property type="term" value="F:metal ion binding"/>
    <property type="evidence" value="ECO:0007669"/>
    <property type="project" value="UniProtKB-KW"/>
</dbReference>
<keyword evidence="8" id="KW-1185">Reference proteome</keyword>
<dbReference type="InterPro" id="IPR001781">
    <property type="entry name" value="Znf_LIM"/>
</dbReference>
<feature type="compositionally biased region" description="Polar residues" evidence="5">
    <location>
        <begin position="224"/>
        <end position="238"/>
    </location>
</feature>
<reference evidence="7" key="1">
    <citation type="submission" date="2021-01" db="EMBL/GenBank/DDBJ databases">
        <authorList>
            <person name="Zahm M."/>
            <person name="Roques C."/>
            <person name="Cabau C."/>
            <person name="Klopp C."/>
            <person name="Donnadieu C."/>
            <person name="Jouanno E."/>
            <person name="Lampietro C."/>
            <person name="Louis A."/>
            <person name="Herpin A."/>
            <person name="Echchiki A."/>
            <person name="Berthelot C."/>
            <person name="Parey E."/>
            <person name="Roest-Crollius H."/>
            <person name="Braasch I."/>
            <person name="Postlethwait J."/>
            <person name="Bobe J."/>
            <person name="Montfort J."/>
            <person name="Bouchez O."/>
            <person name="Begum T."/>
            <person name="Mejri S."/>
            <person name="Adams A."/>
            <person name="Chen W.-J."/>
            <person name="Guiguen Y."/>
        </authorList>
    </citation>
    <scope>NUCLEOTIDE SEQUENCE</scope>
    <source>
        <tissue evidence="7">Blood</tissue>
    </source>
</reference>
<evidence type="ECO:0000256" key="4">
    <source>
        <dbReference type="PROSITE-ProRule" id="PRU00125"/>
    </source>
</evidence>
<dbReference type="InterPro" id="IPR052621">
    <property type="entry name" value="Cell_Prolif/Cornif_Regul"/>
</dbReference>
<dbReference type="OrthoDB" id="8909291at2759"/>
<comment type="caution">
    <text evidence="7">The sequence shown here is derived from an EMBL/GenBank/DDBJ whole genome shotgun (WGS) entry which is preliminary data.</text>
</comment>
<dbReference type="PANTHER" id="PTHR15468:SF2">
    <property type="entry name" value="ZINC FINGER PROTEIN 185"/>
    <property type="match status" value="1"/>
</dbReference>
<evidence type="ECO:0000256" key="5">
    <source>
        <dbReference type="SAM" id="MobiDB-lite"/>
    </source>
</evidence>
<dbReference type="PANTHER" id="PTHR15468">
    <property type="entry name" value="ZNF185"/>
    <property type="match status" value="1"/>
</dbReference>
<feature type="compositionally biased region" description="Polar residues" evidence="5">
    <location>
        <begin position="139"/>
        <end position="149"/>
    </location>
</feature>
<feature type="compositionally biased region" description="Polar residues" evidence="5">
    <location>
        <begin position="160"/>
        <end position="174"/>
    </location>
</feature>
<feature type="compositionally biased region" description="Polar residues" evidence="5">
    <location>
        <begin position="379"/>
        <end position="427"/>
    </location>
</feature>
<name>A0A8T3DRT2_9TELE</name>
<feature type="compositionally biased region" description="Polar residues" evidence="5">
    <location>
        <begin position="437"/>
        <end position="453"/>
    </location>
</feature>
<feature type="domain" description="LIM zinc-binding" evidence="6">
    <location>
        <begin position="630"/>
        <end position="692"/>
    </location>
</feature>
<dbReference type="SMART" id="SM00132">
    <property type="entry name" value="LIM"/>
    <property type="match status" value="1"/>
</dbReference>